<keyword evidence="2" id="KW-1185">Reference proteome</keyword>
<evidence type="ECO:0000313" key="1">
    <source>
        <dbReference type="EMBL" id="MDT0576993.1"/>
    </source>
</evidence>
<dbReference type="RefSeq" id="WP_311341568.1">
    <property type="nucleotide sequence ID" value="NZ_JAVRHS010000014.1"/>
</dbReference>
<protein>
    <submittedName>
        <fullName evidence="1">Uncharacterized protein</fullName>
    </submittedName>
</protein>
<proteinExistence type="predicted"/>
<dbReference type="EMBL" id="JAVRHS010000014">
    <property type="protein sequence ID" value="MDT0576993.1"/>
    <property type="molecule type" value="Genomic_DNA"/>
</dbReference>
<gene>
    <name evidence="1" type="ORF">RM533_12525</name>
</gene>
<evidence type="ECO:0000313" key="2">
    <source>
        <dbReference type="Proteomes" id="UP001259803"/>
    </source>
</evidence>
<dbReference type="Proteomes" id="UP001259803">
    <property type="component" value="Unassembled WGS sequence"/>
</dbReference>
<organism evidence="1 2">
    <name type="scientific">Croceicoccus esteveae</name>
    <dbReference type="NCBI Taxonomy" id="3075597"/>
    <lineage>
        <taxon>Bacteria</taxon>
        <taxon>Pseudomonadati</taxon>
        <taxon>Pseudomonadota</taxon>
        <taxon>Alphaproteobacteria</taxon>
        <taxon>Sphingomonadales</taxon>
        <taxon>Erythrobacteraceae</taxon>
        <taxon>Croceicoccus</taxon>
    </lineage>
</organism>
<sequence length="52" mass="5773">MATNIIARHRHERFHAACEIARTDRTAAVPSLIRILCSKPSIAVICASRQTD</sequence>
<comment type="caution">
    <text evidence="1">The sequence shown here is derived from an EMBL/GenBank/DDBJ whole genome shotgun (WGS) entry which is preliminary data.</text>
</comment>
<name>A0ABU2ZLT5_9SPHN</name>
<accession>A0ABU2ZLT5</accession>
<reference evidence="1 2" key="1">
    <citation type="submission" date="2023-09" db="EMBL/GenBank/DDBJ databases">
        <authorList>
            <person name="Rey-Velasco X."/>
        </authorList>
    </citation>
    <scope>NUCLEOTIDE SEQUENCE [LARGE SCALE GENOMIC DNA]</scope>
    <source>
        <strain evidence="1 2">F390</strain>
    </source>
</reference>